<evidence type="ECO:0000256" key="1">
    <source>
        <dbReference type="ARBA" id="ARBA00010201"/>
    </source>
</evidence>
<dbReference type="PANTHER" id="PTHR31423">
    <property type="entry name" value="YBAK DOMAIN-CONTAINING PROTEIN"/>
    <property type="match status" value="1"/>
</dbReference>
<dbReference type="EMBL" id="DVKQ01000059">
    <property type="protein sequence ID" value="HIT37724.1"/>
    <property type="molecule type" value="Genomic_DNA"/>
</dbReference>
<dbReference type="SUPFAM" id="SSF55826">
    <property type="entry name" value="YbaK/ProRS associated domain"/>
    <property type="match status" value="1"/>
</dbReference>
<dbReference type="GO" id="GO:0002161">
    <property type="term" value="F:aminoacyl-tRNA deacylase activity"/>
    <property type="evidence" value="ECO:0007669"/>
    <property type="project" value="InterPro"/>
</dbReference>
<feature type="domain" description="YbaK/aminoacyl-tRNA synthetase-associated" evidence="2">
    <location>
        <begin position="20"/>
        <end position="144"/>
    </location>
</feature>
<dbReference type="Gene3D" id="3.90.960.10">
    <property type="entry name" value="YbaK/aminoacyl-tRNA synthetase-associated domain"/>
    <property type="match status" value="1"/>
</dbReference>
<protein>
    <submittedName>
        <fullName evidence="3">Prolyl-tRNA synthetase associated domain-containing protein</fullName>
    </submittedName>
</protein>
<proteinExistence type="inferred from homology"/>
<dbReference type="Pfam" id="PF04073">
    <property type="entry name" value="tRNA_edit"/>
    <property type="match status" value="1"/>
</dbReference>
<evidence type="ECO:0000313" key="3">
    <source>
        <dbReference type="EMBL" id="HIT37724.1"/>
    </source>
</evidence>
<evidence type="ECO:0000313" key="4">
    <source>
        <dbReference type="Proteomes" id="UP000886833"/>
    </source>
</evidence>
<name>A0A9D1GCG5_9FIRM</name>
<gene>
    <name evidence="3" type="ORF">IAB59_04550</name>
</gene>
<dbReference type="Proteomes" id="UP000886833">
    <property type="component" value="Unassembled WGS sequence"/>
</dbReference>
<sequence length="158" mass="18503">MEDILVLLDNKNIEYKMIKHKRVYTIEEIKDINLDNEGLIPKNIFLRNANGKIHYLVTCYPDKKVDIKKLAKDLDSTRLSFGSPERLKKYLNVEKGSVSPLGFIYDENSEVIFVFDKDLINKTIGVHPNRNDYTIFIRFKTLVKLIEEHGNKIIYLDI</sequence>
<dbReference type="PANTHER" id="PTHR31423:SF3">
    <property type="entry name" value="PROLYL-TRNA SYNTHETASE ASSOCIATED DOMAIN-CONTAINING PROTEIN 1-RELATED"/>
    <property type="match status" value="1"/>
</dbReference>
<accession>A0A9D1GCG5</accession>
<organism evidence="3 4">
    <name type="scientific">Candidatus Onthousia faecipullorum</name>
    <dbReference type="NCBI Taxonomy" id="2840887"/>
    <lineage>
        <taxon>Bacteria</taxon>
        <taxon>Bacillati</taxon>
        <taxon>Bacillota</taxon>
        <taxon>Bacilli</taxon>
        <taxon>Candidatus Onthousia</taxon>
    </lineage>
</organism>
<dbReference type="AlphaFoldDB" id="A0A9D1GCG5"/>
<reference evidence="3" key="2">
    <citation type="journal article" date="2021" name="PeerJ">
        <title>Extensive microbial diversity within the chicken gut microbiome revealed by metagenomics and culture.</title>
        <authorList>
            <person name="Gilroy R."/>
            <person name="Ravi A."/>
            <person name="Getino M."/>
            <person name="Pursley I."/>
            <person name="Horton D.L."/>
            <person name="Alikhan N.F."/>
            <person name="Baker D."/>
            <person name="Gharbi K."/>
            <person name="Hall N."/>
            <person name="Watson M."/>
            <person name="Adriaenssens E.M."/>
            <person name="Foster-Nyarko E."/>
            <person name="Jarju S."/>
            <person name="Secka A."/>
            <person name="Antonio M."/>
            <person name="Oren A."/>
            <person name="Chaudhuri R.R."/>
            <person name="La Ragione R."/>
            <person name="Hildebrand F."/>
            <person name="Pallen M.J."/>
        </authorList>
    </citation>
    <scope>NUCLEOTIDE SEQUENCE</scope>
    <source>
        <strain evidence="3">CHK195-26880</strain>
    </source>
</reference>
<dbReference type="InterPro" id="IPR040285">
    <property type="entry name" value="ProX/PRXD1"/>
</dbReference>
<dbReference type="InterPro" id="IPR007214">
    <property type="entry name" value="YbaK/aa-tRNA-synth-assoc-dom"/>
</dbReference>
<comment type="caution">
    <text evidence="3">The sequence shown here is derived from an EMBL/GenBank/DDBJ whole genome shotgun (WGS) entry which is preliminary data.</text>
</comment>
<dbReference type="InterPro" id="IPR036754">
    <property type="entry name" value="YbaK/aa-tRNA-synt-asso_dom_sf"/>
</dbReference>
<reference evidence="3" key="1">
    <citation type="submission" date="2020-10" db="EMBL/GenBank/DDBJ databases">
        <authorList>
            <person name="Gilroy R."/>
        </authorList>
    </citation>
    <scope>NUCLEOTIDE SEQUENCE</scope>
    <source>
        <strain evidence="3">CHK195-26880</strain>
    </source>
</reference>
<comment type="similarity">
    <text evidence="1">Belongs to the PRORSD1 family.</text>
</comment>
<evidence type="ECO:0000259" key="2">
    <source>
        <dbReference type="Pfam" id="PF04073"/>
    </source>
</evidence>